<reference evidence="2 3" key="1">
    <citation type="submission" date="2019-06" db="EMBL/GenBank/DDBJ databases">
        <title>Draft genomes of female and male turbot (Scophthalmus maximus).</title>
        <authorList>
            <person name="Xu H."/>
            <person name="Xu X.-W."/>
            <person name="Shao C."/>
            <person name="Chen S."/>
        </authorList>
    </citation>
    <scope>NUCLEOTIDE SEQUENCE [LARGE SCALE GENOMIC DNA]</scope>
    <source>
        <strain evidence="2">Ysfricsl-2016a</strain>
        <tissue evidence="2">Blood</tissue>
    </source>
</reference>
<dbReference type="EMBL" id="VEVO01000013">
    <property type="protein sequence ID" value="KAF0032990.1"/>
    <property type="molecule type" value="Genomic_DNA"/>
</dbReference>
<proteinExistence type="predicted"/>
<name>A0A6A4SM72_SCOMX</name>
<gene>
    <name evidence="2" type="ORF">F2P81_015280</name>
</gene>
<sequence>MPPGGIISISSPIANWPLNPAPASPRGDNGDRQQPQNATRSTRSRSGAFYIQATVALTRNTLRDGLSMLHAAAGCGSTRSERELWKIMVTTAERPLLHRRDVEVNWVDIEDFRY</sequence>
<protein>
    <submittedName>
        <fullName evidence="2">Uncharacterized protein</fullName>
    </submittedName>
</protein>
<feature type="compositionally biased region" description="Low complexity" evidence="1">
    <location>
        <begin position="1"/>
        <end position="13"/>
    </location>
</feature>
<organism evidence="2 3">
    <name type="scientific">Scophthalmus maximus</name>
    <name type="common">Turbot</name>
    <name type="synonym">Psetta maxima</name>
    <dbReference type="NCBI Taxonomy" id="52904"/>
    <lineage>
        <taxon>Eukaryota</taxon>
        <taxon>Metazoa</taxon>
        <taxon>Chordata</taxon>
        <taxon>Craniata</taxon>
        <taxon>Vertebrata</taxon>
        <taxon>Euteleostomi</taxon>
        <taxon>Actinopterygii</taxon>
        <taxon>Neopterygii</taxon>
        <taxon>Teleostei</taxon>
        <taxon>Neoteleostei</taxon>
        <taxon>Acanthomorphata</taxon>
        <taxon>Carangaria</taxon>
        <taxon>Pleuronectiformes</taxon>
        <taxon>Pleuronectoidei</taxon>
        <taxon>Scophthalmidae</taxon>
        <taxon>Scophthalmus</taxon>
    </lineage>
</organism>
<feature type="compositionally biased region" description="Polar residues" evidence="1">
    <location>
        <begin position="32"/>
        <end position="45"/>
    </location>
</feature>
<comment type="caution">
    <text evidence="2">The sequence shown here is derived from an EMBL/GenBank/DDBJ whole genome shotgun (WGS) entry which is preliminary data.</text>
</comment>
<evidence type="ECO:0000313" key="3">
    <source>
        <dbReference type="Proteomes" id="UP000438429"/>
    </source>
</evidence>
<dbReference type="AlphaFoldDB" id="A0A6A4SM72"/>
<feature type="region of interest" description="Disordered" evidence="1">
    <location>
        <begin position="1"/>
        <end position="45"/>
    </location>
</feature>
<dbReference type="Proteomes" id="UP000438429">
    <property type="component" value="Unassembled WGS sequence"/>
</dbReference>
<evidence type="ECO:0000313" key="2">
    <source>
        <dbReference type="EMBL" id="KAF0032990.1"/>
    </source>
</evidence>
<evidence type="ECO:0000256" key="1">
    <source>
        <dbReference type="SAM" id="MobiDB-lite"/>
    </source>
</evidence>
<accession>A0A6A4SM72</accession>